<dbReference type="InterPro" id="IPR011856">
    <property type="entry name" value="tRNA_endonuc-like_dom_sf"/>
</dbReference>
<gene>
    <name evidence="1" type="ORF">J2Z34_002931</name>
</gene>
<accession>A0ABS4G827</accession>
<dbReference type="EMBL" id="JAGGKC010000029">
    <property type="protein sequence ID" value="MBP1920420.1"/>
    <property type="molecule type" value="Genomic_DNA"/>
</dbReference>
<name>A0ABS4G827_9CLOT</name>
<organism evidence="1 2">
    <name type="scientific">Youngiibacter multivorans</name>
    <dbReference type="NCBI Taxonomy" id="937251"/>
    <lineage>
        <taxon>Bacteria</taxon>
        <taxon>Bacillati</taxon>
        <taxon>Bacillota</taxon>
        <taxon>Clostridia</taxon>
        <taxon>Eubacteriales</taxon>
        <taxon>Clostridiaceae</taxon>
        <taxon>Youngiibacter</taxon>
    </lineage>
</organism>
<sequence length="277" mass="32719">MNYTKKELYSDFSLFNEELISLNVLNDSEVIEYCQKLMHYLYGHGLACRGYQLYQNDWEMFENDRNRNPQEKTLYELLVYLFIYSREEHMCGGYGRSYTRAFKNRTIPDLVRGITIRLEEMALTENDESDQLGAKGIAGEYFVVAELTRRGFVASLTSKNTKGIDILGSDKRGHQMFAIQVKTSNNEKQLTWKMSKSAERNYSKNLYYVFVNMNNGNQPKYFIVPSSYVAYRVKQDYDEWYITPRKDGMQHKETSMRTFSFVDQDEANQYLDAWYLL</sequence>
<reference evidence="1 2" key="1">
    <citation type="submission" date="2021-03" db="EMBL/GenBank/DDBJ databases">
        <title>Genomic Encyclopedia of Type Strains, Phase IV (KMG-IV): sequencing the most valuable type-strain genomes for metagenomic binning, comparative biology and taxonomic classification.</title>
        <authorList>
            <person name="Goeker M."/>
        </authorList>
    </citation>
    <scope>NUCLEOTIDE SEQUENCE [LARGE SCALE GENOMIC DNA]</scope>
    <source>
        <strain evidence="1 2">DSM 6139</strain>
    </source>
</reference>
<evidence type="ECO:0000313" key="2">
    <source>
        <dbReference type="Proteomes" id="UP001519271"/>
    </source>
</evidence>
<evidence type="ECO:0000313" key="1">
    <source>
        <dbReference type="EMBL" id="MBP1920420.1"/>
    </source>
</evidence>
<dbReference type="Gene3D" id="3.40.1350.10">
    <property type="match status" value="1"/>
</dbReference>
<comment type="caution">
    <text evidence="1">The sequence shown here is derived from an EMBL/GenBank/DDBJ whole genome shotgun (WGS) entry which is preliminary data.</text>
</comment>
<dbReference type="RefSeq" id="WP_209460593.1">
    <property type="nucleotide sequence ID" value="NZ_JAGGKC010000029.1"/>
</dbReference>
<protein>
    <recommendedName>
        <fullName evidence="3">DUF4365 domain-containing protein</fullName>
    </recommendedName>
</protein>
<evidence type="ECO:0008006" key="3">
    <source>
        <dbReference type="Google" id="ProtNLM"/>
    </source>
</evidence>
<proteinExistence type="predicted"/>
<keyword evidence="2" id="KW-1185">Reference proteome</keyword>
<dbReference type="Proteomes" id="UP001519271">
    <property type="component" value="Unassembled WGS sequence"/>
</dbReference>